<feature type="compositionally biased region" description="Polar residues" evidence="1">
    <location>
        <begin position="291"/>
        <end position="300"/>
    </location>
</feature>
<keyword evidence="2" id="KW-0347">Helicase</keyword>
<name>A0A6L2J1E5_TANCI</name>
<gene>
    <name evidence="2" type="ORF">Tci_002600</name>
</gene>
<sequence length="348" mass="38917">MRLNNSNLQDINIERVFVFTQWLLDIENGNIGTPDDFDPKNCSWVDIPEHYCIPDGGNGISNLINFIYDNEMLHYPSTVKLQDKAIVCPKNNTTDIINNIIQFIKLEEVLGEDFPEHYFNFASYNKLAARADVRNAILKAIINDETATMSLTCFSDNTNTLIKDCDDILAELSNKDQYKLPSALKDLKGITYVFQFHFDSGSSSKRRDLVLDRVFKSTLLPLPAPPPHVILLEPIIKEQPRASQAPKPIATPISEHQLEAIQYTKPLSFALSTPASNQPEVVEPETAGTKEPQSTPSTTPEIVKPIKGDQQTNLPKTSARKSLFKTKPEADTSKGTKRQNTTNESPST</sequence>
<feature type="region of interest" description="Disordered" evidence="1">
    <location>
        <begin position="272"/>
        <end position="348"/>
    </location>
</feature>
<comment type="caution">
    <text evidence="2">The sequence shown here is derived from an EMBL/GenBank/DDBJ whole genome shotgun (WGS) entry which is preliminary data.</text>
</comment>
<dbReference type="AlphaFoldDB" id="A0A6L2J1E5"/>
<proteinExistence type="predicted"/>
<dbReference type="EMBL" id="BKCJ010000172">
    <property type="protein sequence ID" value="GEU30622.1"/>
    <property type="molecule type" value="Genomic_DNA"/>
</dbReference>
<dbReference type="InterPro" id="IPR012340">
    <property type="entry name" value="NA-bd_OB-fold"/>
</dbReference>
<keyword evidence="2" id="KW-0067">ATP-binding</keyword>
<accession>A0A6L2J1E5</accession>
<dbReference type="Gene3D" id="2.40.50.140">
    <property type="entry name" value="Nucleic acid-binding proteins"/>
    <property type="match status" value="1"/>
</dbReference>
<evidence type="ECO:0000256" key="1">
    <source>
        <dbReference type="SAM" id="MobiDB-lite"/>
    </source>
</evidence>
<keyword evidence="2" id="KW-0378">Hydrolase</keyword>
<reference evidence="2" key="1">
    <citation type="journal article" date="2019" name="Sci. Rep.">
        <title>Draft genome of Tanacetum cinerariifolium, the natural source of mosquito coil.</title>
        <authorList>
            <person name="Yamashiro T."/>
            <person name="Shiraishi A."/>
            <person name="Satake H."/>
            <person name="Nakayama K."/>
        </authorList>
    </citation>
    <scope>NUCLEOTIDE SEQUENCE</scope>
</reference>
<protein>
    <submittedName>
        <fullName evidence="2">DNA helicase</fullName>
    </submittedName>
</protein>
<evidence type="ECO:0000313" key="2">
    <source>
        <dbReference type="EMBL" id="GEU30622.1"/>
    </source>
</evidence>
<organism evidence="2">
    <name type="scientific">Tanacetum cinerariifolium</name>
    <name type="common">Dalmatian daisy</name>
    <name type="synonym">Chrysanthemum cinerariifolium</name>
    <dbReference type="NCBI Taxonomy" id="118510"/>
    <lineage>
        <taxon>Eukaryota</taxon>
        <taxon>Viridiplantae</taxon>
        <taxon>Streptophyta</taxon>
        <taxon>Embryophyta</taxon>
        <taxon>Tracheophyta</taxon>
        <taxon>Spermatophyta</taxon>
        <taxon>Magnoliopsida</taxon>
        <taxon>eudicotyledons</taxon>
        <taxon>Gunneridae</taxon>
        <taxon>Pentapetalae</taxon>
        <taxon>asterids</taxon>
        <taxon>campanulids</taxon>
        <taxon>Asterales</taxon>
        <taxon>Asteraceae</taxon>
        <taxon>Asteroideae</taxon>
        <taxon>Anthemideae</taxon>
        <taxon>Anthemidinae</taxon>
        <taxon>Tanacetum</taxon>
    </lineage>
</organism>
<keyword evidence="2" id="KW-0547">Nucleotide-binding</keyword>
<dbReference type="GO" id="GO:0004386">
    <property type="term" value="F:helicase activity"/>
    <property type="evidence" value="ECO:0007669"/>
    <property type="project" value="UniProtKB-KW"/>
</dbReference>
<feature type="compositionally biased region" description="Polar residues" evidence="1">
    <location>
        <begin position="338"/>
        <end position="348"/>
    </location>
</feature>